<accession>A0A6N3GJ80</accession>
<evidence type="ECO:0008006" key="2">
    <source>
        <dbReference type="Google" id="ProtNLM"/>
    </source>
</evidence>
<sequence>MPTLFVIFGFRFLFYSDDHEPIHVHVIKDGHEAKYNIEPLEQICNHGFKKHEIALIESVIIENTEIIKERWQSFFKQR</sequence>
<proteinExistence type="predicted"/>
<dbReference type="Pfam" id="PF13711">
    <property type="entry name" value="DUF4160"/>
    <property type="match status" value="1"/>
</dbReference>
<evidence type="ECO:0000313" key="1">
    <source>
        <dbReference type="EMBL" id="VYU63911.1"/>
    </source>
</evidence>
<reference evidence="1" key="1">
    <citation type="submission" date="2019-11" db="EMBL/GenBank/DDBJ databases">
        <authorList>
            <person name="Feng L."/>
        </authorList>
    </citation>
    <scope>NUCLEOTIDE SEQUENCE</scope>
    <source>
        <strain evidence="1">PclaraLFYP37</strain>
    </source>
</reference>
<organism evidence="1">
    <name type="scientific">Paraprevotella clara</name>
    <dbReference type="NCBI Taxonomy" id="454154"/>
    <lineage>
        <taxon>Bacteria</taxon>
        <taxon>Pseudomonadati</taxon>
        <taxon>Bacteroidota</taxon>
        <taxon>Bacteroidia</taxon>
        <taxon>Bacteroidales</taxon>
        <taxon>Prevotellaceae</taxon>
        <taxon>Paraprevotella</taxon>
    </lineage>
</organism>
<dbReference type="EMBL" id="CACRUT010000029">
    <property type="protein sequence ID" value="VYU63911.1"/>
    <property type="molecule type" value="Genomic_DNA"/>
</dbReference>
<name>A0A6N3GJ80_9BACT</name>
<protein>
    <recommendedName>
        <fullName evidence="2">DUF4160 domain-containing protein</fullName>
    </recommendedName>
</protein>
<dbReference type="AlphaFoldDB" id="A0A6N3GJ80"/>
<dbReference type="RefSeq" id="WP_270757268.1">
    <property type="nucleotide sequence ID" value="NZ_CACRUT010000029.1"/>
</dbReference>
<gene>
    <name evidence="1" type="ORF">PCLFYP37_03437</name>
</gene>
<dbReference type="InterPro" id="IPR025427">
    <property type="entry name" value="DUF4160"/>
</dbReference>